<keyword evidence="2" id="KW-1185">Reference proteome</keyword>
<evidence type="ECO:0000313" key="1">
    <source>
        <dbReference type="EMBL" id="KAG5531551.1"/>
    </source>
</evidence>
<gene>
    <name evidence="1" type="ORF">RHGRI_026229</name>
</gene>
<dbReference type="EMBL" id="JACTNZ010000009">
    <property type="protein sequence ID" value="KAG5531551.1"/>
    <property type="molecule type" value="Genomic_DNA"/>
</dbReference>
<dbReference type="InterPro" id="IPR025322">
    <property type="entry name" value="PADRE_dom"/>
</dbReference>
<dbReference type="Proteomes" id="UP000823749">
    <property type="component" value="Chromosome 9"/>
</dbReference>
<name>A0AAV6IS43_9ERIC</name>
<evidence type="ECO:0008006" key="3">
    <source>
        <dbReference type="Google" id="ProtNLM"/>
    </source>
</evidence>
<evidence type="ECO:0000313" key="2">
    <source>
        <dbReference type="Proteomes" id="UP000823749"/>
    </source>
</evidence>
<sequence length="172" mass="18786">MGNFASCTRLSHPMKNSKAARVIFPGGEIRQFRNPVKAAELMLDCPTFFLVNSRSLTIGRRFSPLTADEDLEFGNLYVMFPMKRVNSIATAADVAVFLMAAKSAAKRISAGNVRISPESGGDLEETAAATTTVGIVVGGEAFPVPEYRYRMSACRSRRPMLDTITEEPLSCR</sequence>
<dbReference type="Pfam" id="PF14009">
    <property type="entry name" value="PADRE"/>
    <property type="match status" value="1"/>
</dbReference>
<accession>A0AAV6IS43</accession>
<protein>
    <recommendedName>
        <fullName evidence="3">DUF4228 domain protein</fullName>
    </recommendedName>
</protein>
<dbReference type="AlphaFoldDB" id="A0AAV6IS43"/>
<dbReference type="PANTHER" id="PTHR33052">
    <property type="entry name" value="DUF4228 DOMAIN PROTEIN-RELATED"/>
    <property type="match status" value="1"/>
</dbReference>
<comment type="caution">
    <text evidence="1">The sequence shown here is derived from an EMBL/GenBank/DDBJ whole genome shotgun (WGS) entry which is preliminary data.</text>
</comment>
<proteinExistence type="predicted"/>
<reference evidence="1" key="1">
    <citation type="submission" date="2020-08" db="EMBL/GenBank/DDBJ databases">
        <title>Plant Genome Project.</title>
        <authorList>
            <person name="Zhang R.-G."/>
        </authorList>
    </citation>
    <scope>NUCLEOTIDE SEQUENCE</scope>
    <source>
        <strain evidence="1">WSP0</strain>
        <tissue evidence="1">Leaf</tissue>
    </source>
</reference>
<organism evidence="1 2">
    <name type="scientific">Rhododendron griersonianum</name>
    <dbReference type="NCBI Taxonomy" id="479676"/>
    <lineage>
        <taxon>Eukaryota</taxon>
        <taxon>Viridiplantae</taxon>
        <taxon>Streptophyta</taxon>
        <taxon>Embryophyta</taxon>
        <taxon>Tracheophyta</taxon>
        <taxon>Spermatophyta</taxon>
        <taxon>Magnoliopsida</taxon>
        <taxon>eudicotyledons</taxon>
        <taxon>Gunneridae</taxon>
        <taxon>Pentapetalae</taxon>
        <taxon>asterids</taxon>
        <taxon>Ericales</taxon>
        <taxon>Ericaceae</taxon>
        <taxon>Ericoideae</taxon>
        <taxon>Rhodoreae</taxon>
        <taxon>Rhododendron</taxon>
    </lineage>
</organism>